<keyword evidence="6 14" id="KW-0547">Nucleotide-binding</keyword>
<evidence type="ECO:0000256" key="6">
    <source>
        <dbReference type="ARBA" id="ARBA00022741"/>
    </source>
</evidence>
<evidence type="ECO:0000256" key="15">
    <source>
        <dbReference type="RuleBase" id="RU004196"/>
    </source>
</evidence>
<feature type="region of interest" description="Disordered" evidence="16">
    <location>
        <begin position="1"/>
        <end position="186"/>
    </location>
</feature>
<evidence type="ECO:0000256" key="10">
    <source>
        <dbReference type="ARBA" id="ARBA00023204"/>
    </source>
</evidence>
<dbReference type="GO" id="GO:0005739">
    <property type="term" value="C:mitochondrion"/>
    <property type="evidence" value="ECO:0007669"/>
    <property type="project" value="EnsemblFungi"/>
</dbReference>
<accession>A0A1E3QG43</accession>
<dbReference type="PROSITE" id="PS50160">
    <property type="entry name" value="DNA_LIGASE_A3"/>
    <property type="match status" value="1"/>
</dbReference>
<keyword evidence="5" id="KW-0235">DNA replication</keyword>
<dbReference type="PANTHER" id="PTHR45674">
    <property type="entry name" value="DNA LIGASE 1/3 FAMILY MEMBER"/>
    <property type="match status" value="1"/>
</dbReference>
<evidence type="ECO:0000259" key="17">
    <source>
        <dbReference type="PROSITE" id="PS50160"/>
    </source>
</evidence>
<dbReference type="Proteomes" id="UP000094385">
    <property type="component" value="Unassembled WGS sequence"/>
</dbReference>
<dbReference type="GO" id="GO:0035753">
    <property type="term" value="P:maintenance of DNA trinucleotide repeats"/>
    <property type="evidence" value="ECO:0007669"/>
    <property type="project" value="EnsemblFungi"/>
</dbReference>
<dbReference type="SUPFAM" id="SSF50249">
    <property type="entry name" value="Nucleic acid-binding proteins"/>
    <property type="match status" value="1"/>
</dbReference>
<reference evidence="18 19" key="1">
    <citation type="journal article" date="2016" name="Proc. Natl. Acad. Sci. U.S.A.">
        <title>Comparative genomics of biotechnologically important yeasts.</title>
        <authorList>
            <person name="Riley R."/>
            <person name="Haridas S."/>
            <person name="Wolfe K.H."/>
            <person name="Lopes M.R."/>
            <person name="Hittinger C.T."/>
            <person name="Goeker M."/>
            <person name="Salamov A.A."/>
            <person name="Wisecaver J.H."/>
            <person name="Long T.M."/>
            <person name="Calvey C.H."/>
            <person name="Aerts A.L."/>
            <person name="Barry K.W."/>
            <person name="Choi C."/>
            <person name="Clum A."/>
            <person name="Coughlan A.Y."/>
            <person name="Deshpande S."/>
            <person name="Douglass A.P."/>
            <person name="Hanson S.J."/>
            <person name="Klenk H.-P."/>
            <person name="LaButti K.M."/>
            <person name="Lapidus A."/>
            <person name="Lindquist E.A."/>
            <person name="Lipzen A.M."/>
            <person name="Meier-Kolthoff J.P."/>
            <person name="Ohm R.A."/>
            <person name="Otillar R.P."/>
            <person name="Pangilinan J.L."/>
            <person name="Peng Y."/>
            <person name="Rokas A."/>
            <person name="Rosa C.A."/>
            <person name="Scheuner C."/>
            <person name="Sibirny A.A."/>
            <person name="Slot J.C."/>
            <person name="Stielow J.B."/>
            <person name="Sun H."/>
            <person name="Kurtzman C.P."/>
            <person name="Blackwell M."/>
            <person name="Grigoriev I.V."/>
            <person name="Jeffries T.W."/>
        </authorList>
    </citation>
    <scope>NUCLEOTIDE SEQUENCE [LARGE SCALE GENOMIC DNA]</scope>
    <source>
        <strain evidence="18 19">NRRL Y-11557</strain>
    </source>
</reference>
<dbReference type="GO" id="GO:0003677">
    <property type="term" value="F:DNA binding"/>
    <property type="evidence" value="ECO:0007669"/>
    <property type="project" value="InterPro"/>
</dbReference>
<name>A0A1E3QG43_LIPST</name>
<sequence>MAPVQPSQQTLTRFFARPAGSKPKRQATLMISNDNPTTSTRPENRRDENDSEDVKLYKNEVSSTPDSVEKENGLSSSPGQKVVNGSPPSSPISRTGANHDVKGTKRRKRMGSRSGSSSEAENGGLPKKNRGNTGSGAESKALSDQNNDEVELEMNRDEATKAEVSSSGESVEAEASEEEPVLREDEIKEELPLAKKEFSRKLKWPPSLPVPYAALCATFEKIEATTKRLEIISYCAAFFQEVLTLTPGSLLQVVYLFINRLSPDYEGIEIGLGESILMKAIGECTGRSQAQIKADYQKTGDLGTVAQNSRMNQPTMFKPKPLTVEGVFRNLKEIAMITGSQSQSRKVGIINKMLSACQGNEAKYLVRSLEGKLRIHLAEKTVLSSLAQAVVAWEAQKKGKSPSPTNVVKAEEILRAVYSEMPTYDMIIPSIVKNGIMNLRESCALTPGVPLKPMLAKPTKSITEVLDRFQDQKYTCEYKYDGERAQIHFLGNGQSHVYSRNSEDMSAKYPDIVSAIERFIKPETKSFVLDCEAVAWDRDAKKILPFQVLSTRKRKDVQEGDIKVRVCIFAFDMLYANGKSLLQTPLSERRKLLHESFNEVEGEFTFAKYMDGINVDEIQEFLDQSVKDSCEGLMIKMLDGDESGYEPSKRSRNWLKLKKDYLTGVGDSLDLVVIGAFYGRGKRTNWYGAFLLACYNPDSQEYETICKIGTGFSEEMLDTLYQKLSETTTARPRSYYSYTQSNANAPDVWFEPTMVWEVLAADLSLSPVYRAAIAEIGRNKGVSLRFPRFIRIRDDKSPEQATTSEQVCEFYQRQASAAGNGGGDDFGEDDY</sequence>
<dbReference type="FunFam" id="2.40.50.140:FF:000062">
    <property type="entry name" value="DNA ligase"/>
    <property type="match status" value="1"/>
</dbReference>
<dbReference type="GO" id="GO:0003910">
    <property type="term" value="F:DNA ligase (ATP) activity"/>
    <property type="evidence" value="ECO:0007669"/>
    <property type="project" value="UniProtKB-EC"/>
</dbReference>
<dbReference type="GO" id="GO:0005634">
    <property type="term" value="C:nucleus"/>
    <property type="evidence" value="ECO:0007669"/>
    <property type="project" value="UniProtKB-SubCell"/>
</dbReference>
<comment type="catalytic activity">
    <reaction evidence="13 14">
        <text>ATP + (deoxyribonucleotide)n-3'-hydroxyl + 5'-phospho-(deoxyribonucleotide)m = (deoxyribonucleotide)n+m + AMP + diphosphate.</text>
        <dbReference type="EC" id="6.5.1.1"/>
    </reaction>
</comment>
<evidence type="ECO:0000256" key="7">
    <source>
        <dbReference type="ARBA" id="ARBA00022763"/>
    </source>
</evidence>
<evidence type="ECO:0000256" key="2">
    <source>
        <dbReference type="ARBA" id="ARBA00007572"/>
    </source>
</evidence>
<dbReference type="GO" id="GO:0006310">
    <property type="term" value="P:DNA recombination"/>
    <property type="evidence" value="ECO:0007669"/>
    <property type="project" value="UniProtKB-KW"/>
</dbReference>
<dbReference type="Gene3D" id="2.40.50.140">
    <property type="entry name" value="Nucleic acid-binding proteins"/>
    <property type="match status" value="1"/>
</dbReference>
<dbReference type="CDD" id="cd07969">
    <property type="entry name" value="OBF_DNA_ligase_I"/>
    <property type="match status" value="1"/>
</dbReference>
<feature type="compositionally biased region" description="Polar residues" evidence="16">
    <location>
        <begin position="1"/>
        <end position="12"/>
    </location>
</feature>
<dbReference type="EMBL" id="KV454289">
    <property type="protein sequence ID" value="ODQ76666.1"/>
    <property type="molecule type" value="Genomic_DNA"/>
</dbReference>
<evidence type="ECO:0000256" key="14">
    <source>
        <dbReference type="RuleBase" id="RU000617"/>
    </source>
</evidence>
<keyword evidence="11" id="KW-0539">Nucleus</keyword>
<dbReference type="SUPFAM" id="SSF117018">
    <property type="entry name" value="ATP-dependent DNA ligase DNA-binding domain"/>
    <property type="match status" value="1"/>
</dbReference>
<evidence type="ECO:0000256" key="9">
    <source>
        <dbReference type="ARBA" id="ARBA00023172"/>
    </source>
</evidence>
<dbReference type="InterPro" id="IPR012308">
    <property type="entry name" value="DNA_ligase_ATP-dep_N"/>
</dbReference>
<dbReference type="NCBIfam" id="TIGR00574">
    <property type="entry name" value="dnl1"/>
    <property type="match status" value="1"/>
</dbReference>
<organism evidence="18 19">
    <name type="scientific">Lipomyces starkeyi NRRL Y-11557</name>
    <dbReference type="NCBI Taxonomy" id="675824"/>
    <lineage>
        <taxon>Eukaryota</taxon>
        <taxon>Fungi</taxon>
        <taxon>Dikarya</taxon>
        <taxon>Ascomycota</taxon>
        <taxon>Saccharomycotina</taxon>
        <taxon>Lipomycetes</taxon>
        <taxon>Lipomycetales</taxon>
        <taxon>Lipomycetaceae</taxon>
        <taxon>Lipomyces</taxon>
    </lineage>
</organism>
<evidence type="ECO:0000256" key="13">
    <source>
        <dbReference type="ARBA" id="ARBA00034003"/>
    </source>
</evidence>
<dbReference type="PROSITE" id="PS00697">
    <property type="entry name" value="DNA_LIGASE_A1"/>
    <property type="match status" value="1"/>
</dbReference>
<dbReference type="InterPro" id="IPR050191">
    <property type="entry name" value="ATP-dep_DNA_ligase"/>
</dbReference>
<dbReference type="PANTHER" id="PTHR45674:SF4">
    <property type="entry name" value="DNA LIGASE 1"/>
    <property type="match status" value="1"/>
</dbReference>
<keyword evidence="9 14" id="KW-0233">DNA recombination</keyword>
<evidence type="ECO:0000256" key="1">
    <source>
        <dbReference type="ARBA" id="ARBA00004123"/>
    </source>
</evidence>
<dbReference type="Pfam" id="PF04679">
    <property type="entry name" value="DNA_ligase_A_C"/>
    <property type="match status" value="1"/>
</dbReference>
<dbReference type="AlphaFoldDB" id="A0A1E3QG43"/>
<dbReference type="InterPro" id="IPR012309">
    <property type="entry name" value="DNA_ligase_ATP-dep_C"/>
</dbReference>
<feature type="compositionally biased region" description="Polar residues" evidence="16">
    <location>
        <begin position="29"/>
        <end position="41"/>
    </location>
</feature>
<feature type="compositionally biased region" description="Basic and acidic residues" evidence="16">
    <location>
        <begin position="42"/>
        <end position="58"/>
    </location>
</feature>
<evidence type="ECO:0000256" key="5">
    <source>
        <dbReference type="ARBA" id="ARBA00022705"/>
    </source>
</evidence>
<dbReference type="FunFam" id="1.10.3260.10:FF:000001">
    <property type="entry name" value="DNA ligase"/>
    <property type="match status" value="1"/>
</dbReference>
<dbReference type="GO" id="GO:0051301">
    <property type="term" value="P:cell division"/>
    <property type="evidence" value="ECO:0007669"/>
    <property type="project" value="UniProtKB-KW"/>
</dbReference>
<dbReference type="OrthoDB" id="206088at2759"/>
<dbReference type="InterPro" id="IPR000977">
    <property type="entry name" value="DNA_ligase_ATP-dep"/>
</dbReference>
<evidence type="ECO:0000256" key="4">
    <source>
        <dbReference type="ARBA" id="ARBA00022618"/>
    </source>
</evidence>
<dbReference type="InterPro" id="IPR036599">
    <property type="entry name" value="DNA_ligase_N_sf"/>
</dbReference>
<dbReference type="GO" id="GO:0071897">
    <property type="term" value="P:DNA biosynthetic process"/>
    <property type="evidence" value="ECO:0007669"/>
    <property type="project" value="InterPro"/>
</dbReference>
<dbReference type="Gene3D" id="3.30.470.30">
    <property type="entry name" value="DNA ligase/mRNA capping enzyme"/>
    <property type="match status" value="1"/>
</dbReference>
<keyword evidence="7 14" id="KW-0227">DNA damage</keyword>
<evidence type="ECO:0000256" key="3">
    <source>
        <dbReference type="ARBA" id="ARBA00022598"/>
    </source>
</evidence>
<evidence type="ECO:0000256" key="8">
    <source>
        <dbReference type="ARBA" id="ARBA00022840"/>
    </source>
</evidence>
<dbReference type="Gene3D" id="3.30.1490.70">
    <property type="match status" value="1"/>
</dbReference>
<comment type="subcellular location">
    <subcellularLocation>
        <location evidence="1">Nucleus</location>
    </subcellularLocation>
</comment>
<comment type="similarity">
    <text evidence="2 15">Belongs to the ATP-dependent DNA ligase family.</text>
</comment>
<keyword evidence="19" id="KW-1185">Reference proteome</keyword>
<dbReference type="GO" id="GO:0006284">
    <property type="term" value="P:base-excision repair"/>
    <property type="evidence" value="ECO:0007669"/>
    <property type="project" value="EnsemblFungi"/>
</dbReference>
<dbReference type="GO" id="GO:0006289">
    <property type="term" value="P:nucleotide-excision repair"/>
    <property type="evidence" value="ECO:0007669"/>
    <property type="project" value="EnsemblFungi"/>
</dbReference>
<evidence type="ECO:0000313" key="18">
    <source>
        <dbReference type="EMBL" id="ODQ76666.1"/>
    </source>
</evidence>
<dbReference type="InterPro" id="IPR012340">
    <property type="entry name" value="NA-bd_OB-fold"/>
</dbReference>
<dbReference type="PROSITE" id="PS00333">
    <property type="entry name" value="DNA_LIGASE_A2"/>
    <property type="match status" value="1"/>
</dbReference>
<dbReference type="STRING" id="675824.A0A1E3QG43"/>
<dbReference type="EC" id="6.5.1.1" evidence="14"/>
<dbReference type="Pfam" id="PF04675">
    <property type="entry name" value="DNA_ligase_A_N"/>
    <property type="match status" value="1"/>
</dbReference>
<dbReference type="SUPFAM" id="SSF56091">
    <property type="entry name" value="DNA ligase/mRNA capping enzyme, catalytic domain"/>
    <property type="match status" value="1"/>
</dbReference>
<dbReference type="CDD" id="cd07900">
    <property type="entry name" value="Adenylation_DNA_ligase_I_Euk"/>
    <property type="match status" value="1"/>
</dbReference>
<keyword evidence="12" id="KW-0131">Cell cycle</keyword>
<dbReference type="InterPro" id="IPR012310">
    <property type="entry name" value="DNA_ligase_ATP-dep_cent"/>
</dbReference>
<evidence type="ECO:0000256" key="16">
    <source>
        <dbReference type="SAM" id="MobiDB-lite"/>
    </source>
</evidence>
<keyword evidence="4" id="KW-0132">Cell division</keyword>
<proteinExistence type="inferred from homology"/>
<keyword evidence="8 14" id="KW-0067">ATP-binding</keyword>
<keyword evidence="10 14" id="KW-0234">DNA repair</keyword>
<dbReference type="FunFam" id="3.30.470.30:FF:000016">
    <property type="entry name" value="DNA ligase"/>
    <property type="match status" value="1"/>
</dbReference>
<evidence type="ECO:0000256" key="11">
    <source>
        <dbReference type="ARBA" id="ARBA00023242"/>
    </source>
</evidence>
<dbReference type="GO" id="GO:1903461">
    <property type="term" value="P:Okazaki fragment processing involved in mitotic DNA replication"/>
    <property type="evidence" value="ECO:0007669"/>
    <property type="project" value="EnsemblFungi"/>
</dbReference>
<keyword evidence="3 14" id="KW-0436">Ligase</keyword>
<dbReference type="Gene3D" id="1.10.3260.10">
    <property type="entry name" value="DNA ligase, ATP-dependent, N-terminal domain"/>
    <property type="match status" value="1"/>
</dbReference>
<dbReference type="GO" id="GO:0005524">
    <property type="term" value="F:ATP binding"/>
    <property type="evidence" value="ECO:0007669"/>
    <property type="project" value="UniProtKB-KW"/>
</dbReference>
<evidence type="ECO:0000256" key="12">
    <source>
        <dbReference type="ARBA" id="ARBA00023306"/>
    </source>
</evidence>
<feature type="domain" description="ATP-dependent DNA ligase family profile" evidence="17">
    <location>
        <begin position="559"/>
        <end position="696"/>
    </location>
</feature>
<gene>
    <name evidence="18" type="ORF">LIPSTDRAFT_67630</name>
</gene>
<dbReference type="InterPro" id="IPR016059">
    <property type="entry name" value="DNA_ligase_ATP-dep_CS"/>
</dbReference>
<protein>
    <recommendedName>
        <fullName evidence="14">DNA ligase</fullName>
        <ecNumber evidence="14">6.5.1.1</ecNumber>
    </recommendedName>
</protein>
<evidence type="ECO:0000313" key="19">
    <source>
        <dbReference type="Proteomes" id="UP000094385"/>
    </source>
</evidence>
<dbReference type="Pfam" id="PF01068">
    <property type="entry name" value="DNA_ligase_A_M"/>
    <property type="match status" value="1"/>
</dbReference>